<dbReference type="WBParaSite" id="jg10000">
    <property type="protein sequence ID" value="jg10000"/>
    <property type="gene ID" value="jg10000"/>
</dbReference>
<organism evidence="1 2">
    <name type="scientific">Ditylenchus dipsaci</name>
    <dbReference type="NCBI Taxonomy" id="166011"/>
    <lineage>
        <taxon>Eukaryota</taxon>
        <taxon>Metazoa</taxon>
        <taxon>Ecdysozoa</taxon>
        <taxon>Nematoda</taxon>
        <taxon>Chromadorea</taxon>
        <taxon>Rhabditida</taxon>
        <taxon>Tylenchina</taxon>
        <taxon>Tylenchomorpha</taxon>
        <taxon>Sphaerularioidea</taxon>
        <taxon>Anguinidae</taxon>
        <taxon>Anguininae</taxon>
        <taxon>Ditylenchus</taxon>
    </lineage>
</organism>
<evidence type="ECO:0000313" key="1">
    <source>
        <dbReference type="Proteomes" id="UP000887574"/>
    </source>
</evidence>
<dbReference type="AlphaFoldDB" id="A0A915CKS3"/>
<protein>
    <submittedName>
        <fullName evidence="2">DDE-1 domain-containing protein</fullName>
    </submittedName>
</protein>
<dbReference type="Proteomes" id="UP000887574">
    <property type="component" value="Unplaced"/>
</dbReference>
<accession>A0A915CKS3</accession>
<proteinExistence type="predicted"/>
<evidence type="ECO:0000313" key="2">
    <source>
        <dbReference type="WBParaSite" id="jg10000"/>
    </source>
</evidence>
<name>A0A915CKS3_9BILA</name>
<reference evidence="2" key="1">
    <citation type="submission" date="2022-11" db="UniProtKB">
        <authorList>
            <consortium name="WormBaseParasite"/>
        </authorList>
    </citation>
    <scope>IDENTIFICATION</scope>
</reference>
<keyword evidence="1" id="KW-1185">Reference proteome</keyword>
<sequence>MSHQRSDEKSLRDLDLPGGCTKFIQAPDVCWNALFKDHIRNYYETWISNGDRMTFTTGGNPRASSMEVYLDWIVRAWEALSKNLIINSLKGEFFVDFTSKFIIFTVCGLTNASDGSEYNFIHCFKAHGAIPEGLEI</sequence>